<sequence length="482" mass="51878">MLFSKRSLGFASLAAVALFQHTTAEIVVQTNLRRTNVVIDEAIIPMEMQEMATEEYLTANQTNIDALLNSQPTSLTDEITIAATNSTCVTTSILVVMNKFNKTSQEFISCGTANGKQYSVAGVPDEVVQANKHHIMNGDIELSVTEGAYLNTATATLEMPKSKKNMQFFKAKRGKDKEEAGGKNLFDRTRRSLAVTGTRSALTIRVVASGVATSVSEATLSNRVFGSGADGTVDPITMKSHFNTCSHGQLNFVQAANRDGRTLRIRNGAITVSVNYPIVRGDYRGLANAVIAELNSQFGVTNPNQLANHLMYFLPPGVIPGTALGYVPGDETLYDNGWSDASVLMHEVGHNLGMGHSGDSSGEYGDESCIMGGGFSENGALLCYNAAKSWQMGWFASRDHTYNVADGMWNGRLIGQVDYANGNDSTSKVNLKLNTPGNDDYFVMFNRIKTGTIESMNKVMITKAGGEGVLPSQSTLIAVLGQ</sequence>
<dbReference type="EMBL" id="JALLBG020000312">
    <property type="protein sequence ID" value="KAL3756338.1"/>
    <property type="molecule type" value="Genomic_DNA"/>
</dbReference>
<protein>
    <recommendedName>
        <fullName evidence="2">Peptidase M11 gametolysin domain-containing protein</fullName>
    </recommendedName>
</protein>
<dbReference type="AlphaFoldDB" id="A0ABD3M0H1"/>
<evidence type="ECO:0000259" key="2">
    <source>
        <dbReference type="Pfam" id="PF05548"/>
    </source>
</evidence>
<accession>A0ABD3M0H1</accession>
<evidence type="ECO:0000313" key="4">
    <source>
        <dbReference type="Proteomes" id="UP001530293"/>
    </source>
</evidence>
<keyword evidence="4" id="KW-1185">Reference proteome</keyword>
<feature type="domain" description="Peptidase M11 gametolysin" evidence="2">
    <location>
        <begin position="208"/>
        <end position="397"/>
    </location>
</feature>
<reference evidence="3 4" key="1">
    <citation type="submission" date="2024-10" db="EMBL/GenBank/DDBJ databases">
        <title>Updated reference genomes for cyclostephanoid diatoms.</title>
        <authorList>
            <person name="Roberts W.R."/>
            <person name="Alverson A.J."/>
        </authorList>
    </citation>
    <scope>NUCLEOTIDE SEQUENCE [LARGE SCALE GENOMIC DNA]</scope>
    <source>
        <strain evidence="3 4">AJA232-27</strain>
    </source>
</reference>
<dbReference type="InterPro" id="IPR008752">
    <property type="entry name" value="Peptidase_M11"/>
</dbReference>
<keyword evidence="1" id="KW-0732">Signal</keyword>
<gene>
    <name evidence="3" type="ORF">ACHAWU_007289</name>
</gene>
<organism evidence="3 4">
    <name type="scientific">Discostella pseudostelligera</name>
    <dbReference type="NCBI Taxonomy" id="259834"/>
    <lineage>
        <taxon>Eukaryota</taxon>
        <taxon>Sar</taxon>
        <taxon>Stramenopiles</taxon>
        <taxon>Ochrophyta</taxon>
        <taxon>Bacillariophyta</taxon>
        <taxon>Coscinodiscophyceae</taxon>
        <taxon>Thalassiosirophycidae</taxon>
        <taxon>Stephanodiscales</taxon>
        <taxon>Stephanodiscaceae</taxon>
        <taxon>Discostella</taxon>
    </lineage>
</organism>
<dbReference type="InterPro" id="IPR024079">
    <property type="entry name" value="MetalloPept_cat_dom_sf"/>
</dbReference>
<dbReference type="SUPFAM" id="SSF55486">
    <property type="entry name" value="Metalloproteases ('zincins'), catalytic domain"/>
    <property type="match status" value="1"/>
</dbReference>
<dbReference type="Pfam" id="PF05548">
    <property type="entry name" value="Peptidase_M11"/>
    <property type="match status" value="1"/>
</dbReference>
<feature type="signal peptide" evidence="1">
    <location>
        <begin position="1"/>
        <end position="24"/>
    </location>
</feature>
<proteinExistence type="predicted"/>
<dbReference type="Proteomes" id="UP001530293">
    <property type="component" value="Unassembled WGS sequence"/>
</dbReference>
<comment type="caution">
    <text evidence="3">The sequence shown here is derived from an EMBL/GenBank/DDBJ whole genome shotgun (WGS) entry which is preliminary data.</text>
</comment>
<name>A0ABD3M0H1_9STRA</name>
<dbReference type="Gene3D" id="3.40.390.10">
    <property type="entry name" value="Collagenase (Catalytic Domain)"/>
    <property type="match status" value="1"/>
</dbReference>
<evidence type="ECO:0000313" key="3">
    <source>
        <dbReference type="EMBL" id="KAL3756338.1"/>
    </source>
</evidence>
<feature type="chain" id="PRO_5044835596" description="Peptidase M11 gametolysin domain-containing protein" evidence="1">
    <location>
        <begin position="25"/>
        <end position="482"/>
    </location>
</feature>
<evidence type="ECO:0000256" key="1">
    <source>
        <dbReference type="SAM" id="SignalP"/>
    </source>
</evidence>
<feature type="non-terminal residue" evidence="3">
    <location>
        <position position="482"/>
    </location>
</feature>